<dbReference type="InParanoid" id="A0A1E1LDC0"/>
<accession>A0A1E1LDC0</accession>
<organism evidence="1 2">
    <name type="scientific">Rhynchosporium graminicola</name>
    <dbReference type="NCBI Taxonomy" id="2792576"/>
    <lineage>
        <taxon>Eukaryota</taxon>
        <taxon>Fungi</taxon>
        <taxon>Dikarya</taxon>
        <taxon>Ascomycota</taxon>
        <taxon>Pezizomycotina</taxon>
        <taxon>Leotiomycetes</taxon>
        <taxon>Helotiales</taxon>
        <taxon>Ploettnerulaceae</taxon>
        <taxon>Rhynchosporium</taxon>
    </lineage>
</organism>
<evidence type="ECO:0000313" key="1">
    <source>
        <dbReference type="EMBL" id="CZT08531.1"/>
    </source>
</evidence>
<gene>
    <name evidence="1" type="ORF">RCO7_08160</name>
</gene>
<dbReference type="STRING" id="914237.A0A1E1LDC0"/>
<name>A0A1E1LDC0_9HELO</name>
<comment type="caution">
    <text evidence="1">The sequence shown here is derived from an EMBL/GenBank/DDBJ whole genome shotgun (WGS) entry which is preliminary data.</text>
</comment>
<dbReference type="AlphaFoldDB" id="A0A1E1LDC0"/>
<proteinExistence type="predicted"/>
<evidence type="ECO:0000313" key="2">
    <source>
        <dbReference type="Proteomes" id="UP000178129"/>
    </source>
</evidence>
<evidence type="ECO:0008006" key="3">
    <source>
        <dbReference type="Google" id="ProtNLM"/>
    </source>
</evidence>
<dbReference type="Proteomes" id="UP000178129">
    <property type="component" value="Unassembled WGS sequence"/>
</dbReference>
<protein>
    <recommendedName>
        <fullName evidence="3">Aminoglycoside phosphotransferase domain-containing protein</fullName>
    </recommendedName>
</protein>
<sequence>MYQPISQEVFLHTTVSFYSDLLARHDSRIRSQLNPIIDEIDGIDQVANIYTMRRIPAHLPSRELRHGPLFFHLTDLRRGNIFVDENWNIKYIMDLEWARSLPVEMLAPPIWITNRGLDDLIDEKLFKYERECKVFMHILEEEEKSFPRLFDDNFKY</sequence>
<keyword evidence="2" id="KW-1185">Reference proteome</keyword>
<dbReference type="EMBL" id="FJUW01000046">
    <property type="protein sequence ID" value="CZT08531.1"/>
    <property type="molecule type" value="Genomic_DNA"/>
</dbReference>
<reference evidence="2" key="1">
    <citation type="submission" date="2016-03" db="EMBL/GenBank/DDBJ databases">
        <authorList>
            <person name="Ploux O."/>
        </authorList>
    </citation>
    <scope>NUCLEOTIDE SEQUENCE [LARGE SCALE GENOMIC DNA]</scope>
    <source>
        <strain evidence="2">UK7</strain>
    </source>
</reference>